<dbReference type="PANTHER" id="PTHR38471:SF2">
    <property type="entry name" value="FOUR HELIX BUNDLE PROTEIN"/>
    <property type="match status" value="1"/>
</dbReference>
<dbReference type="InterPro" id="IPR036583">
    <property type="entry name" value="23S_rRNA_IVS_sf"/>
</dbReference>
<protein>
    <recommendedName>
        <fullName evidence="3">Four helix bundle protein</fullName>
    </recommendedName>
</protein>
<keyword evidence="2" id="KW-1185">Reference proteome</keyword>
<dbReference type="SUPFAM" id="SSF158446">
    <property type="entry name" value="IVS-encoded protein-like"/>
    <property type="match status" value="1"/>
</dbReference>
<gene>
    <name evidence="1" type="ordered locus">Nitsa_1646</name>
</gene>
<dbReference type="NCBIfam" id="TIGR02436">
    <property type="entry name" value="four helix bundle protein"/>
    <property type="match status" value="1"/>
</dbReference>
<reference evidence="1 2" key="1">
    <citation type="journal article" date="2011" name="Stand. Genomic Sci.">
        <title>Complete genome sequence of Nitratifractor salsuginis type strain (E9I37-1).</title>
        <authorList>
            <person name="Anderson I."/>
            <person name="Sikorski J."/>
            <person name="Zeytun A."/>
            <person name="Nolan M."/>
            <person name="Lapidus A."/>
            <person name="Lucas S."/>
            <person name="Hammon N."/>
            <person name="Deshpande S."/>
            <person name="Cheng J.F."/>
            <person name="Tapia R."/>
            <person name="Han C."/>
            <person name="Goodwin L."/>
            <person name="Pitluck S."/>
            <person name="Liolios K."/>
            <person name="Pagani I."/>
            <person name="Ivanova N."/>
            <person name="Huntemann M."/>
            <person name="Mavromatis K."/>
            <person name="Ovchinikova G."/>
            <person name="Pati A."/>
            <person name="Chen A."/>
            <person name="Palaniappan K."/>
            <person name="Land M."/>
            <person name="Hauser L."/>
            <person name="Brambilla E.M."/>
            <person name="Ngatchou-Djao O.D."/>
            <person name="Rohde M."/>
            <person name="Tindall B.J."/>
            <person name="Goker M."/>
            <person name="Detter J.C."/>
            <person name="Woyke T."/>
            <person name="Bristow J."/>
            <person name="Eisen J.A."/>
            <person name="Markowitz V."/>
            <person name="Hugenholtz P."/>
            <person name="Klenk H.P."/>
            <person name="Kyrpides N.C."/>
        </authorList>
    </citation>
    <scope>NUCLEOTIDE SEQUENCE [LARGE SCALE GENOMIC DNA]</scope>
    <source>
        <strain evidence="2">DSM 16511 / JCM 12458 / E9I37-1</strain>
    </source>
</reference>
<dbReference type="STRING" id="749222.Nitsa_1646"/>
<dbReference type="Pfam" id="PF05635">
    <property type="entry name" value="23S_rRNA_IVP"/>
    <property type="match status" value="1"/>
</dbReference>
<evidence type="ECO:0000313" key="2">
    <source>
        <dbReference type="Proteomes" id="UP000008633"/>
    </source>
</evidence>
<proteinExistence type="predicted"/>
<dbReference type="Gene3D" id="1.20.1440.60">
    <property type="entry name" value="23S rRNA-intervening sequence"/>
    <property type="match status" value="1"/>
</dbReference>
<dbReference type="Proteomes" id="UP000008633">
    <property type="component" value="Chromosome"/>
</dbReference>
<dbReference type="OrthoDB" id="285993at2"/>
<sequence length="152" mass="17577">MKGHKPLHSLRDFGFWILDFGLNEDESSLLEAKENKNEIVELSFSFAKRIVLLYRHLCKKHNEYILSKQILRSGTSIGANVEEAQAAQSRKDFVSKLTIASKEARETRYWLRLLIETGYLEADRDHVKSMLADIESINRLLTSIILTLQKNQ</sequence>
<dbReference type="EMBL" id="CP002452">
    <property type="protein sequence ID" value="ADV46894.1"/>
    <property type="molecule type" value="Genomic_DNA"/>
</dbReference>
<dbReference type="HOGENOM" id="CLU_129874_2_0_7"/>
<evidence type="ECO:0000313" key="1">
    <source>
        <dbReference type="EMBL" id="ADV46894.1"/>
    </source>
</evidence>
<dbReference type="KEGG" id="nsa:Nitsa_1646"/>
<dbReference type="eggNOG" id="ENOG5032RWC">
    <property type="taxonomic scope" value="Bacteria"/>
</dbReference>
<evidence type="ECO:0008006" key="3">
    <source>
        <dbReference type="Google" id="ProtNLM"/>
    </source>
</evidence>
<name>E6X0W2_NITSE</name>
<dbReference type="AlphaFoldDB" id="E6X0W2"/>
<dbReference type="PANTHER" id="PTHR38471">
    <property type="entry name" value="FOUR HELIX BUNDLE PROTEIN"/>
    <property type="match status" value="1"/>
</dbReference>
<accession>E6X0W2</accession>
<dbReference type="InterPro" id="IPR012657">
    <property type="entry name" value="23S_rRNA-intervening_sequence"/>
</dbReference>
<organism evidence="1 2">
    <name type="scientific">Nitratifractor salsuginis (strain DSM 16511 / JCM 12458 / E9I37-1)</name>
    <dbReference type="NCBI Taxonomy" id="749222"/>
    <lineage>
        <taxon>Bacteria</taxon>
        <taxon>Pseudomonadati</taxon>
        <taxon>Campylobacterota</taxon>
        <taxon>Epsilonproteobacteria</taxon>
        <taxon>Campylobacterales</taxon>
        <taxon>Sulfurovaceae</taxon>
        <taxon>Nitratifractor</taxon>
    </lineage>
</organism>
<dbReference type="RefSeq" id="WP_013554581.1">
    <property type="nucleotide sequence ID" value="NC_014935.1"/>
</dbReference>
<reference evidence="2" key="2">
    <citation type="submission" date="2011-01" db="EMBL/GenBank/DDBJ databases">
        <title>The complete genome of Nitratifractor salsuginis DSM 16511.</title>
        <authorList>
            <consortium name="US DOE Joint Genome Institute (JGI-PGF)"/>
            <person name="Lucas S."/>
            <person name="Copeland A."/>
            <person name="Lapidus A."/>
            <person name="Bruce D."/>
            <person name="Goodwin L."/>
            <person name="Pitluck S."/>
            <person name="Kyrpides N."/>
            <person name="Mavromatis K."/>
            <person name="Ivanova N."/>
            <person name="Mikhailova N."/>
            <person name="Zeytun A."/>
            <person name="Detter J.C."/>
            <person name="Tapia R."/>
            <person name="Han C."/>
            <person name="Land M."/>
            <person name="Hauser L."/>
            <person name="Markowitz V."/>
            <person name="Cheng J.-F."/>
            <person name="Hugenholtz P."/>
            <person name="Woyke T."/>
            <person name="Wu D."/>
            <person name="Tindall B."/>
            <person name="Schuetze A."/>
            <person name="Brambilla E."/>
            <person name="Klenk H.-P."/>
            <person name="Eisen J.A."/>
        </authorList>
    </citation>
    <scope>NUCLEOTIDE SEQUENCE [LARGE SCALE GENOMIC DNA]</scope>
    <source>
        <strain evidence="2">DSM 16511 / JCM 12458 / E9I37-1</strain>
    </source>
</reference>